<sequence length="557" mass="65885">MLQSPDTIKQLHTNLIKIKQLETISLKQFNYILSNNTEKANEAKHKILVFVFKKLNYSVKEIPSYLMKYNTSLDMLMNDLGAYQKMLSLLLQNVDQDLFSKTDGIVDPSAVRQPNEVPIAAEPIDAEPKLKKQESTDKIKRTKDLDIKKILLANESEPEQRLVKLQEKRKSAEKELKRNSINRGFIQTKVKQEKEMVNIEKSNMQKRLEILEKENRLLLERNKSLEKELNQRKEFYNELTSNEVHDYKQLKKRHFILLQSQIVQLKRQLIEYKQLIEKKETSVYNVQEQLFLLIKQIQKEEKVDLVKRLEAIAKHSVRSEQGIDEKEFDFHSEFINQELKTVKISDIITLKTSHLSLFHVSKLQNQLNDLYEDLSLLKSNLTITNEFIEKRNHDLQQKVDRSLLDTMNNLISLGCLIPTCPLPQLPLKIEDDDILKDLNITDQLKEKLEARLTNLKNHYQQIQDLNERKTNSMETELEFHQNFYKKYNEIVKQKISSNQKETLEYYHQISDVLQPLVELKSELERLEWKEDLVFEFLSRFENVFNETAEQLSAINKM</sequence>
<reference evidence="2" key="1">
    <citation type="submission" date="2020-05" db="EMBL/GenBank/DDBJ databases">
        <title>Phylogenomic resolution of chytrid fungi.</title>
        <authorList>
            <person name="Stajich J.E."/>
            <person name="Amses K."/>
            <person name="Simmons R."/>
            <person name="Seto K."/>
            <person name="Myers J."/>
            <person name="Bonds A."/>
            <person name="Quandt C.A."/>
            <person name="Barry K."/>
            <person name="Liu P."/>
            <person name="Grigoriev I."/>
            <person name="Longcore J.E."/>
            <person name="James T.Y."/>
        </authorList>
    </citation>
    <scope>NUCLEOTIDE SEQUENCE</scope>
    <source>
        <strain evidence="2">PLAUS21</strain>
    </source>
</reference>
<organism evidence="2 3">
    <name type="scientific">Boothiomyces macroporosus</name>
    <dbReference type="NCBI Taxonomy" id="261099"/>
    <lineage>
        <taxon>Eukaryota</taxon>
        <taxon>Fungi</taxon>
        <taxon>Fungi incertae sedis</taxon>
        <taxon>Chytridiomycota</taxon>
        <taxon>Chytridiomycota incertae sedis</taxon>
        <taxon>Chytridiomycetes</taxon>
        <taxon>Rhizophydiales</taxon>
        <taxon>Terramycetaceae</taxon>
        <taxon>Boothiomyces</taxon>
    </lineage>
</organism>
<name>A0AAD5Y660_9FUNG</name>
<comment type="caution">
    <text evidence="2">The sequence shown here is derived from an EMBL/GenBank/DDBJ whole genome shotgun (WGS) entry which is preliminary data.</text>
</comment>
<dbReference type="Proteomes" id="UP001210925">
    <property type="component" value="Unassembled WGS sequence"/>
</dbReference>
<protein>
    <submittedName>
        <fullName evidence="2">Uncharacterized protein</fullName>
    </submittedName>
</protein>
<gene>
    <name evidence="2" type="ORF">HK103_004669</name>
</gene>
<dbReference type="AlphaFoldDB" id="A0AAD5Y660"/>
<keyword evidence="1" id="KW-0175">Coiled coil</keyword>
<proteinExistence type="predicted"/>
<dbReference type="EMBL" id="JADGKB010000004">
    <property type="protein sequence ID" value="KAJ3261718.1"/>
    <property type="molecule type" value="Genomic_DNA"/>
</dbReference>
<feature type="coiled-coil region" evidence="1">
    <location>
        <begin position="438"/>
        <end position="475"/>
    </location>
</feature>
<accession>A0AAD5Y660</accession>
<evidence type="ECO:0000313" key="2">
    <source>
        <dbReference type="EMBL" id="KAJ3261718.1"/>
    </source>
</evidence>
<feature type="coiled-coil region" evidence="1">
    <location>
        <begin position="162"/>
        <end position="282"/>
    </location>
</feature>
<evidence type="ECO:0000313" key="3">
    <source>
        <dbReference type="Proteomes" id="UP001210925"/>
    </source>
</evidence>
<evidence type="ECO:0000256" key="1">
    <source>
        <dbReference type="SAM" id="Coils"/>
    </source>
</evidence>
<feature type="coiled-coil region" evidence="1">
    <location>
        <begin position="360"/>
        <end position="398"/>
    </location>
</feature>
<keyword evidence="3" id="KW-1185">Reference proteome</keyword>